<evidence type="ECO:0000313" key="1">
    <source>
        <dbReference type="Proteomes" id="UP000504618"/>
    </source>
</evidence>
<protein>
    <submittedName>
        <fullName evidence="2">Uncharacterized protein LOC112458452</fullName>
    </submittedName>
</protein>
<dbReference type="AlphaFoldDB" id="A0A6J1Q6K5"/>
<accession>A0A6J1Q6K5</accession>
<dbReference type="Proteomes" id="UP000504618">
    <property type="component" value="Unplaced"/>
</dbReference>
<dbReference type="OrthoDB" id="7554583at2759"/>
<dbReference type="RefSeq" id="XP_024877847.1">
    <property type="nucleotide sequence ID" value="XM_025022079.1"/>
</dbReference>
<evidence type="ECO:0000313" key="2">
    <source>
        <dbReference type="RefSeq" id="XP_024877847.1"/>
    </source>
</evidence>
<reference evidence="2" key="1">
    <citation type="submission" date="2025-08" db="UniProtKB">
        <authorList>
            <consortium name="RefSeq"/>
        </authorList>
    </citation>
    <scope>IDENTIFICATION</scope>
    <source>
        <tissue evidence="2">Whole body</tissue>
    </source>
</reference>
<keyword evidence="1" id="KW-1185">Reference proteome</keyword>
<gene>
    <name evidence="2" type="primary">LOC112458452</name>
</gene>
<dbReference type="GeneID" id="112458452"/>
<proteinExistence type="predicted"/>
<organism evidence="1 2">
    <name type="scientific">Temnothorax curvispinosus</name>
    <dbReference type="NCBI Taxonomy" id="300111"/>
    <lineage>
        <taxon>Eukaryota</taxon>
        <taxon>Metazoa</taxon>
        <taxon>Ecdysozoa</taxon>
        <taxon>Arthropoda</taxon>
        <taxon>Hexapoda</taxon>
        <taxon>Insecta</taxon>
        <taxon>Pterygota</taxon>
        <taxon>Neoptera</taxon>
        <taxon>Endopterygota</taxon>
        <taxon>Hymenoptera</taxon>
        <taxon>Apocrita</taxon>
        <taxon>Aculeata</taxon>
        <taxon>Formicoidea</taxon>
        <taxon>Formicidae</taxon>
        <taxon>Myrmicinae</taxon>
        <taxon>Temnothorax</taxon>
    </lineage>
</organism>
<sequence>MANGLTRLLPNLGGPGGHVRRLYATTVHSVLLYGAPVWAERVEENPTLCRRLVAVQRHIVNRAARAYRTVSHVGVTVLAGILPIDLLAVSQARTYRRLKELEAKIGLILPRARAALKLQKREILLQEWEDKLSDPRLVSGRRIREAVQPVLRDWIAKKGRGLTFHVAQVLSGHGCFGEYLCRIGRERTTGCHHCPEQVNSAQHTLVLPGVGRGAPSPPGGDWG</sequence>
<name>A0A6J1Q6K5_9HYME</name>